<feature type="transmembrane region" description="Helical" evidence="7">
    <location>
        <begin position="49"/>
        <end position="68"/>
    </location>
</feature>
<gene>
    <name evidence="9" type="ORF">MMAD_46080</name>
</gene>
<dbReference type="Pfam" id="PF05977">
    <property type="entry name" value="MFS_3"/>
    <property type="match status" value="1"/>
</dbReference>
<feature type="transmembrane region" description="Helical" evidence="7">
    <location>
        <begin position="393"/>
        <end position="415"/>
    </location>
</feature>
<dbReference type="RefSeq" id="WP_163741534.1">
    <property type="nucleotide sequence ID" value="NZ_AP022610.1"/>
</dbReference>
<feature type="transmembrane region" description="Helical" evidence="7">
    <location>
        <begin position="80"/>
        <end position="101"/>
    </location>
</feature>
<evidence type="ECO:0000256" key="1">
    <source>
        <dbReference type="ARBA" id="ARBA00004429"/>
    </source>
</evidence>
<keyword evidence="5 7" id="KW-1133">Transmembrane helix</keyword>
<keyword evidence="10" id="KW-1185">Reference proteome</keyword>
<evidence type="ECO:0000256" key="3">
    <source>
        <dbReference type="ARBA" id="ARBA00022475"/>
    </source>
</evidence>
<evidence type="ECO:0000256" key="4">
    <source>
        <dbReference type="ARBA" id="ARBA00022692"/>
    </source>
</evidence>
<dbReference type="AlphaFoldDB" id="A0A7I7XML6"/>
<feature type="transmembrane region" description="Helical" evidence="7">
    <location>
        <begin position="19"/>
        <end position="43"/>
    </location>
</feature>
<keyword evidence="6 7" id="KW-0472">Membrane</keyword>
<dbReference type="GO" id="GO:0022857">
    <property type="term" value="F:transmembrane transporter activity"/>
    <property type="evidence" value="ECO:0007669"/>
    <property type="project" value="InterPro"/>
</dbReference>
<sequence length="419" mass="43547">MAGLFADTTPLRTPDFRRLWLSGIVTVIGANLTIFAVPVQLYALTQNSAYVGLSGIFALVPLVVFGLWGGAWADAMDRRLLLVIASIGLAVSSVLLWLQAALGLDDVWVVLGLLSVQQAFFAINQPTRSASIPRMLPLDQLPAANSLNMTVMQFGAIVGPLLAGVLLHFVDLSTLYAIDALTCLAPIWATLRLAKMPPTEIVEGASRWGFGAVFDGFRYLAGNRVVLMSFVVDLIAMIFGMPRALFPQMAHQSFGGPVEGGTTMALLSSAIAVGAVAGGVFSGWLPRIHRQGLVVVVSIVVWGAAMCGFGLAAGLAGGRVNALLWAALAFLAIGGAADMVSSAFRNTILQQAASDELRGRLQGVFTVVVAGGPRLADAVHGASAAIVGTTVTAAGGGALVVVGVVLAALLVPAFVRYRV</sequence>
<evidence type="ECO:0000256" key="7">
    <source>
        <dbReference type="SAM" id="Phobius"/>
    </source>
</evidence>
<evidence type="ECO:0000259" key="8">
    <source>
        <dbReference type="PROSITE" id="PS50850"/>
    </source>
</evidence>
<evidence type="ECO:0000313" key="9">
    <source>
        <dbReference type="EMBL" id="BBZ30313.1"/>
    </source>
</evidence>
<keyword evidence="4 7" id="KW-0812">Transmembrane</keyword>
<dbReference type="Gene3D" id="1.20.1250.20">
    <property type="entry name" value="MFS general substrate transporter like domains"/>
    <property type="match status" value="1"/>
</dbReference>
<dbReference type="GO" id="GO:0046677">
    <property type="term" value="P:response to antibiotic"/>
    <property type="evidence" value="ECO:0007669"/>
    <property type="project" value="UniProtKB-KW"/>
</dbReference>
<accession>A0A7I7XML6</accession>
<evidence type="ECO:0000256" key="6">
    <source>
        <dbReference type="ARBA" id="ARBA00023136"/>
    </source>
</evidence>
<evidence type="ECO:0000313" key="10">
    <source>
        <dbReference type="Proteomes" id="UP000466517"/>
    </source>
</evidence>
<feature type="transmembrane region" description="Helical" evidence="7">
    <location>
        <begin position="322"/>
        <end position="344"/>
    </location>
</feature>
<feature type="transmembrane region" description="Helical" evidence="7">
    <location>
        <begin position="147"/>
        <end position="169"/>
    </location>
</feature>
<keyword evidence="3" id="KW-1003">Cell membrane</keyword>
<feature type="transmembrane region" description="Helical" evidence="7">
    <location>
        <begin position="225"/>
        <end position="245"/>
    </location>
</feature>
<dbReference type="InterPro" id="IPR036259">
    <property type="entry name" value="MFS_trans_sf"/>
</dbReference>
<feature type="transmembrane region" description="Helical" evidence="7">
    <location>
        <begin position="292"/>
        <end position="316"/>
    </location>
</feature>
<dbReference type="KEGG" id="mmag:MMAD_46080"/>
<dbReference type="Proteomes" id="UP000466517">
    <property type="component" value="Chromosome"/>
</dbReference>
<dbReference type="InterPro" id="IPR020846">
    <property type="entry name" value="MFS_dom"/>
</dbReference>
<dbReference type="InterPro" id="IPR010290">
    <property type="entry name" value="TM_effector"/>
</dbReference>
<evidence type="ECO:0000256" key="2">
    <source>
        <dbReference type="ARBA" id="ARBA00022448"/>
    </source>
</evidence>
<name>A0A7I7XML6_9MYCO</name>
<dbReference type="EMBL" id="AP022610">
    <property type="protein sequence ID" value="BBZ30313.1"/>
    <property type="molecule type" value="Genomic_DNA"/>
</dbReference>
<feature type="domain" description="Major facilitator superfamily (MFS) profile" evidence="8">
    <location>
        <begin position="228"/>
        <end position="419"/>
    </location>
</feature>
<dbReference type="GO" id="GO:0005886">
    <property type="term" value="C:plasma membrane"/>
    <property type="evidence" value="ECO:0007669"/>
    <property type="project" value="UniProtKB-SubCell"/>
</dbReference>
<keyword evidence="2" id="KW-0813">Transport</keyword>
<evidence type="ECO:0000256" key="5">
    <source>
        <dbReference type="ARBA" id="ARBA00022989"/>
    </source>
</evidence>
<reference evidence="9 10" key="1">
    <citation type="journal article" date="2019" name="Emerg. Microbes Infect.">
        <title>Comprehensive subspecies identification of 175 nontuberculous mycobacteria species based on 7547 genomic profiles.</title>
        <authorList>
            <person name="Matsumoto Y."/>
            <person name="Kinjo T."/>
            <person name="Motooka D."/>
            <person name="Nabeya D."/>
            <person name="Jung N."/>
            <person name="Uechi K."/>
            <person name="Horii T."/>
            <person name="Iida T."/>
            <person name="Fujita J."/>
            <person name="Nakamura S."/>
        </authorList>
    </citation>
    <scope>NUCLEOTIDE SEQUENCE [LARGE SCALE GENOMIC DNA]</scope>
    <source>
        <strain evidence="9 10">JCM 13574</strain>
    </source>
</reference>
<protein>
    <submittedName>
        <fullName evidence="9">MFS transporter</fullName>
    </submittedName>
</protein>
<dbReference type="PANTHER" id="PTHR23513">
    <property type="entry name" value="INTEGRAL MEMBRANE EFFLUX PROTEIN-RELATED"/>
    <property type="match status" value="1"/>
</dbReference>
<dbReference type="CDD" id="cd06173">
    <property type="entry name" value="MFS_MefA_like"/>
    <property type="match status" value="1"/>
</dbReference>
<comment type="subcellular location">
    <subcellularLocation>
        <location evidence="1">Cell inner membrane</location>
        <topology evidence="1">Multi-pass membrane protein</topology>
    </subcellularLocation>
</comment>
<proteinExistence type="predicted"/>
<dbReference type="PANTHER" id="PTHR23513:SF9">
    <property type="entry name" value="ENTEROBACTIN EXPORTER ENTS"/>
    <property type="match status" value="1"/>
</dbReference>
<dbReference type="SUPFAM" id="SSF103473">
    <property type="entry name" value="MFS general substrate transporter"/>
    <property type="match status" value="1"/>
</dbReference>
<dbReference type="PROSITE" id="PS50850">
    <property type="entry name" value="MFS"/>
    <property type="match status" value="1"/>
</dbReference>
<feature type="transmembrane region" description="Helical" evidence="7">
    <location>
        <begin position="265"/>
        <end position="285"/>
    </location>
</feature>
<organism evidence="9 10">
    <name type="scientific">Mycolicibacterium madagascariense</name>
    <dbReference type="NCBI Taxonomy" id="212765"/>
    <lineage>
        <taxon>Bacteria</taxon>
        <taxon>Bacillati</taxon>
        <taxon>Actinomycetota</taxon>
        <taxon>Actinomycetes</taxon>
        <taxon>Mycobacteriales</taxon>
        <taxon>Mycobacteriaceae</taxon>
        <taxon>Mycolicibacterium</taxon>
    </lineage>
</organism>